<evidence type="ECO:0000256" key="1">
    <source>
        <dbReference type="ARBA" id="ARBA00005725"/>
    </source>
</evidence>
<reference evidence="6" key="2">
    <citation type="journal article" date="2014" name="Genetics">
        <title>Maintaining two mating types: Structure of the mating type locus and its role in heterokaryosis in Podospora anserina.</title>
        <authorList>
            <person name="Grognet P."/>
            <person name="Bidard F."/>
            <person name="Kuchly C."/>
            <person name="Tong L.C.H."/>
            <person name="Coppin E."/>
            <person name="Benkhali J.A."/>
            <person name="Couloux A."/>
            <person name="Wincker P."/>
            <person name="Debuchy R."/>
            <person name="Silar P."/>
        </authorList>
    </citation>
    <scope>GENOME REANNOTATION</scope>
    <source>
        <strain evidence="6">S / ATCC MYA-4624 / DSM 980 / FGSC 10383</strain>
    </source>
</reference>
<dbReference type="Proteomes" id="UP000001197">
    <property type="component" value="Chromosome 3"/>
</dbReference>
<keyword evidence="6" id="KW-1185">Reference proteome</keyword>
<name>A0A090CFE1_PODAN</name>
<dbReference type="PANTHER" id="PTHR47706">
    <property type="entry name" value="NMRA-LIKE FAMILY PROTEIN"/>
    <property type="match status" value="1"/>
</dbReference>
<accession>A0A090CFE1</accession>
<dbReference type="Pfam" id="PF05368">
    <property type="entry name" value="NmrA"/>
    <property type="match status" value="1"/>
</dbReference>
<keyword evidence="2" id="KW-0521">NADP</keyword>
<evidence type="ECO:0000256" key="2">
    <source>
        <dbReference type="ARBA" id="ARBA00022857"/>
    </source>
</evidence>
<feature type="domain" description="NmrA-like" evidence="4">
    <location>
        <begin position="6"/>
        <end position="244"/>
    </location>
</feature>
<protein>
    <recommendedName>
        <fullName evidence="4">NmrA-like domain-containing protein</fullName>
    </recommendedName>
</protein>
<dbReference type="EMBL" id="FO904938">
    <property type="protein sequence ID" value="CDP26786.1"/>
    <property type="molecule type" value="Genomic_DNA"/>
</dbReference>
<keyword evidence="3" id="KW-0560">Oxidoreductase</keyword>
<evidence type="ECO:0000313" key="6">
    <source>
        <dbReference type="Proteomes" id="UP000001197"/>
    </source>
</evidence>
<dbReference type="PANTHER" id="PTHR47706:SF4">
    <property type="entry name" value="NMRA-LIKE DOMAIN-CONTAINING PROTEIN"/>
    <property type="match status" value="1"/>
</dbReference>
<organism evidence="5 6">
    <name type="scientific">Podospora anserina (strain S / ATCC MYA-4624 / DSM 980 / FGSC 10383)</name>
    <name type="common">Pleurage anserina</name>
    <dbReference type="NCBI Taxonomy" id="515849"/>
    <lineage>
        <taxon>Eukaryota</taxon>
        <taxon>Fungi</taxon>
        <taxon>Dikarya</taxon>
        <taxon>Ascomycota</taxon>
        <taxon>Pezizomycotina</taxon>
        <taxon>Sordariomycetes</taxon>
        <taxon>Sordariomycetidae</taxon>
        <taxon>Sordariales</taxon>
        <taxon>Podosporaceae</taxon>
        <taxon>Podospora</taxon>
        <taxon>Podospora anserina</taxon>
    </lineage>
</organism>
<dbReference type="InParanoid" id="A0A090CFE1"/>
<dbReference type="AlphaFoldDB" id="A0A090CFE1"/>
<proteinExistence type="inferred from homology"/>
<dbReference type="InterPro" id="IPR008030">
    <property type="entry name" value="NmrA-like"/>
</dbReference>
<evidence type="ECO:0000313" key="5">
    <source>
        <dbReference type="EMBL" id="CDP26786.1"/>
    </source>
</evidence>
<dbReference type="InterPro" id="IPR036291">
    <property type="entry name" value="NAD(P)-bd_dom_sf"/>
</dbReference>
<dbReference type="GO" id="GO:0016491">
    <property type="term" value="F:oxidoreductase activity"/>
    <property type="evidence" value="ECO:0007669"/>
    <property type="project" value="UniProtKB-KW"/>
</dbReference>
<evidence type="ECO:0000256" key="3">
    <source>
        <dbReference type="ARBA" id="ARBA00023002"/>
    </source>
</evidence>
<reference evidence="5 6" key="1">
    <citation type="journal article" date="2008" name="Genome Biol.">
        <title>The genome sequence of the model ascomycete fungus Podospora anserina.</title>
        <authorList>
            <person name="Espagne E."/>
            <person name="Lespinet O."/>
            <person name="Malagnac F."/>
            <person name="Da Silva C."/>
            <person name="Jaillon O."/>
            <person name="Porcel B.M."/>
            <person name="Couloux A."/>
            <person name="Aury J.-M."/>
            <person name="Segurens B."/>
            <person name="Poulain J."/>
            <person name="Anthouard V."/>
            <person name="Grossetete S."/>
            <person name="Khalili H."/>
            <person name="Coppin E."/>
            <person name="Dequard-Chablat M."/>
            <person name="Picard M."/>
            <person name="Contamine V."/>
            <person name="Arnaise S."/>
            <person name="Bourdais A."/>
            <person name="Berteaux-Lecellier V."/>
            <person name="Gautheret D."/>
            <person name="de Vries R.P."/>
            <person name="Battaglia E."/>
            <person name="Coutinho P.M."/>
            <person name="Danchin E.G.J."/>
            <person name="Henrissat B."/>
            <person name="El Khoury R."/>
            <person name="Sainsard-Chanet A."/>
            <person name="Boivin A."/>
            <person name="Pinan-Lucarre B."/>
            <person name="Sellem C.H."/>
            <person name="Debuchy R."/>
            <person name="Wincker P."/>
            <person name="Weissenbach J."/>
            <person name="Silar P."/>
        </authorList>
    </citation>
    <scope>NUCLEOTIDE SEQUENCE [LARGE SCALE GENOMIC DNA]</scope>
    <source>
        <strain evidence="6">S / ATCC MYA-4624 / DSM 980 / FGSC 10383</strain>
    </source>
</reference>
<dbReference type="eggNOG" id="ENOG502RXEE">
    <property type="taxonomic scope" value="Eukaryota"/>
</dbReference>
<dbReference type="SUPFAM" id="SSF51735">
    <property type="entry name" value="NAD(P)-binding Rossmann-fold domains"/>
    <property type="match status" value="1"/>
</dbReference>
<evidence type="ECO:0000259" key="4">
    <source>
        <dbReference type="Pfam" id="PF05368"/>
    </source>
</evidence>
<sequence>MVKIAVAAPGQVAREIIEVLVATGKHEVITLARRELAPEEIVEGTTPLKVDFHNPAELEKVLQGVHTVLSFVVVQNDPDGIAQKTLIDAAIAAGVKRFAPSEWFIARYTHLRWAASKVAIRDYLGEKNKDGKVIEYCLFQPGIFTDYHANENINKHLKTNDFLPIDFANHKLLAPGSLKPRLTATTVRDVANIVAKAIEYEGEWPKIGGIAGETLTLAEELAIGEKIRGKKFEVELLDVDSLRKGEWNGSWVKPLEHPSIQHLDEETRAAFSKAAFSGFLLALVDDELVVSDEWNRIFPDYKFTGIEEFVSKFWAGKP</sequence>
<dbReference type="InterPro" id="IPR051609">
    <property type="entry name" value="NmrA/Isoflavone_reductase-like"/>
</dbReference>
<comment type="similarity">
    <text evidence="1">Belongs to the NmrA-type oxidoreductase family. Isoflavone reductase subfamily.</text>
</comment>
<dbReference type="Gene3D" id="3.40.50.720">
    <property type="entry name" value="NAD(P)-binding Rossmann-like Domain"/>
    <property type="match status" value="1"/>
</dbReference>